<accession>A0A350PAA9</accession>
<protein>
    <submittedName>
        <fullName evidence="2">Uncharacterized protein</fullName>
    </submittedName>
</protein>
<evidence type="ECO:0000256" key="1">
    <source>
        <dbReference type="SAM" id="MobiDB-lite"/>
    </source>
</evidence>
<reference evidence="2 3" key="1">
    <citation type="journal article" date="2018" name="Nat. Biotechnol.">
        <title>A standardized bacterial taxonomy based on genome phylogeny substantially revises the tree of life.</title>
        <authorList>
            <person name="Parks D.H."/>
            <person name="Chuvochina M."/>
            <person name="Waite D.W."/>
            <person name="Rinke C."/>
            <person name="Skarshewski A."/>
            <person name="Chaumeil P.A."/>
            <person name="Hugenholtz P."/>
        </authorList>
    </citation>
    <scope>NUCLEOTIDE SEQUENCE [LARGE SCALE GENOMIC DNA]</scope>
    <source>
        <strain evidence="2">UBA11978</strain>
    </source>
</reference>
<sequence length="229" mass="26780">MAEKPAIIDLDEEEQKIEAEIREWSSNVIEVPNPNFNNIPTCPYAKAAWEKDLVKIVFDHEGKDDQLLKYVSNYDDDYDVVIIVETNYPDDHDGYHEALDNINSLISQSYWGDNDLWVMGFHPMDGESEFLQAGEEDESEVFEPISEYSYGIVFIQRLSLLEEASISLEKAGYYDAYKGSPDIQEMYSTRRSYYRRMQNAKKNYVRGKESFKKNDGRRKESFQENDGRR</sequence>
<dbReference type="Proteomes" id="UP000263517">
    <property type="component" value="Unassembled WGS sequence"/>
</dbReference>
<feature type="region of interest" description="Disordered" evidence="1">
    <location>
        <begin position="204"/>
        <end position="229"/>
    </location>
</feature>
<name>A0A350PAA9_9ALTE</name>
<dbReference type="AlphaFoldDB" id="A0A350PAA9"/>
<evidence type="ECO:0000313" key="3">
    <source>
        <dbReference type="Proteomes" id="UP000263517"/>
    </source>
</evidence>
<feature type="compositionally biased region" description="Basic and acidic residues" evidence="1">
    <location>
        <begin position="206"/>
        <end position="229"/>
    </location>
</feature>
<proteinExistence type="predicted"/>
<evidence type="ECO:0000313" key="2">
    <source>
        <dbReference type="EMBL" id="HAW78226.1"/>
    </source>
</evidence>
<comment type="caution">
    <text evidence="2">The sequence shown here is derived from an EMBL/GenBank/DDBJ whole genome shotgun (WGS) entry which is preliminary data.</text>
</comment>
<organism evidence="2 3">
    <name type="scientific">Alteromonas australica</name>
    <dbReference type="NCBI Taxonomy" id="589873"/>
    <lineage>
        <taxon>Bacteria</taxon>
        <taxon>Pseudomonadati</taxon>
        <taxon>Pseudomonadota</taxon>
        <taxon>Gammaproteobacteria</taxon>
        <taxon>Alteromonadales</taxon>
        <taxon>Alteromonadaceae</taxon>
        <taxon>Alteromonas/Salinimonas group</taxon>
        <taxon>Alteromonas</taxon>
    </lineage>
</organism>
<dbReference type="EMBL" id="DNAN01000739">
    <property type="protein sequence ID" value="HAW78226.1"/>
    <property type="molecule type" value="Genomic_DNA"/>
</dbReference>
<gene>
    <name evidence="2" type="ORF">DCW74_21120</name>
</gene>